<gene>
    <name evidence="1" type="ORF">H4R21_005358</name>
</gene>
<reference evidence="1" key="1">
    <citation type="submission" date="2022-07" db="EMBL/GenBank/DDBJ databases">
        <title>Phylogenomic reconstructions and comparative analyses of Kickxellomycotina fungi.</title>
        <authorList>
            <person name="Reynolds N.K."/>
            <person name="Stajich J.E."/>
            <person name="Barry K."/>
            <person name="Grigoriev I.V."/>
            <person name="Crous P."/>
            <person name="Smith M.E."/>
        </authorList>
    </citation>
    <scope>NUCLEOTIDE SEQUENCE</scope>
    <source>
        <strain evidence="1">BCRC 34780</strain>
    </source>
</reference>
<evidence type="ECO:0000313" key="1">
    <source>
        <dbReference type="EMBL" id="KAJ2794797.1"/>
    </source>
</evidence>
<proteinExistence type="predicted"/>
<evidence type="ECO:0000313" key="2">
    <source>
        <dbReference type="Proteomes" id="UP001140087"/>
    </source>
</evidence>
<protein>
    <submittedName>
        <fullName evidence="1">Uncharacterized protein</fullName>
    </submittedName>
</protein>
<name>A0ACC1KTS5_9FUNG</name>
<dbReference type="Proteomes" id="UP001140087">
    <property type="component" value="Unassembled WGS sequence"/>
</dbReference>
<dbReference type="EMBL" id="JANBUN010002377">
    <property type="protein sequence ID" value="KAJ2794797.1"/>
    <property type="molecule type" value="Genomic_DNA"/>
</dbReference>
<comment type="caution">
    <text evidence="1">The sequence shown here is derived from an EMBL/GenBank/DDBJ whole genome shotgun (WGS) entry which is preliminary data.</text>
</comment>
<sequence>RLSQYSAASSQQQQQQPRPAQDHHQHVYQPPQMQQQQYHSQPQMQQQHQPQMQQHGYASQHNLYVPPPQPRATEAYDVGRLAGQAARLSLGSPTAQPAALPQMQQHAPQPQHEYSLGAPPGPQYQPSAPPAQSPHAGHQHHYAPPQQLPPQQPPQMPHQYQPQSPQHAQGHAFYAPPHSADPGYSPTTLMAQHASGPAAMSGVHADPYAAAAARRAGAPDSGGINHTAAPGHPQAYAGYAPAPAPAEPGPAGSYGVAGMPMSGPARAGSAHGSGHHAQFGGFSEAPVSIAATISASHAVAAQPMVGGYAAAAAAAYPQLSQGQTSSYTSVALGSMQQQQQQPLYPAQHYMGPPAHTSPYQPPAQVLAPPPPHGVYAGSAAAYAVPAQSGGAAGYQQPAYLPTSHVAHQYHQVPVSQPHEVLGQGVYMQQAPPLDYQRHQQSPPPAHPQQVGYSYPYPAQHYAPVASAPHVAMGAQPLAAPYGHGQPPPQPMQQPPAQQQQPQYQHGYGGNVGSLMD</sequence>
<organism evidence="1 2">
    <name type="scientific">Coemansia helicoidea</name>
    <dbReference type="NCBI Taxonomy" id="1286919"/>
    <lineage>
        <taxon>Eukaryota</taxon>
        <taxon>Fungi</taxon>
        <taxon>Fungi incertae sedis</taxon>
        <taxon>Zoopagomycota</taxon>
        <taxon>Kickxellomycotina</taxon>
        <taxon>Kickxellomycetes</taxon>
        <taxon>Kickxellales</taxon>
        <taxon>Kickxellaceae</taxon>
        <taxon>Coemansia</taxon>
    </lineage>
</organism>
<feature type="non-terminal residue" evidence="1">
    <location>
        <position position="1"/>
    </location>
</feature>
<keyword evidence="2" id="KW-1185">Reference proteome</keyword>
<accession>A0ACC1KTS5</accession>